<gene>
    <name evidence="1" type="ORF">TNCV_1199151</name>
</gene>
<dbReference type="AlphaFoldDB" id="A0A8X6S774"/>
<dbReference type="Proteomes" id="UP000887159">
    <property type="component" value="Unassembled WGS sequence"/>
</dbReference>
<name>A0A8X6S774_TRICX</name>
<evidence type="ECO:0000313" key="1">
    <source>
        <dbReference type="EMBL" id="GFY04137.1"/>
    </source>
</evidence>
<sequence length="146" mass="16521">MVVNVTMKREMSFICPQDVKNPGGILFHFREGPLRKFFPLCGICWQKFMARLQFYGYSWRIRRRILWTDDGGKPNRLAASRALLVPEAAADAIASISTAMHGARASFKHGHLARARSSNFPVSSKRLTSFKRPAGVKGPFPLFTFF</sequence>
<accession>A0A8X6S774</accession>
<protein>
    <submittedName>
        <fullName evidence="1">Uncharacterized protein</fullName>
    </submittedName>
</protein>
<dbReference type="EMBL" id="BMAU01021243">
    <property type="protein sequence ID" value="GFY04137.1"/>
    <property type="molecule type" value="Genomic_DNA"/>
</dbReference>
<keyword evidence="2" id="KW-1185">Reference proteome</keyword>
<comment type="caution">
    <text evidence="1">The sequence shown here is derived from an EMBL/GenBank/DDBJ whole genome shotgun (WGS) entry which is preliminary data.</text>
</comment>
<evidence type="ECO:0000313" key="2">
    <source>
        <dbReference type="Proteomes" id="UP000887159"/>
    </source>
</evidence>
<organism evidence="1 2">
    <name type="scientific">Trichonephila clavipes</name>
    <name type="common">Golden silk orbweaver</name>
    <name type="synonym">Nephila clavipes</name>
    <dbReference type="NCBI Taxonomy" id="2585209"/>
    <lineage>
        <taxon>Eukaryota</taxon>
        <taxon>Metazoa</taxon>
        <taxon>Ecdysozoa</taxon>
        <taxon>Arthropoda</taxon>
        <taxon>Chelicerata</taxon>
        <taxon>Arachnida</taxon>
        <taxon>Araneae</taxon>
        <taxon>Araneomorphae</taxon>
        <taxon>Entelegynae</taxon>
        <taxon>Araneoidea</taxon>
        <taxon>Nephilidae</taxon>
        <taxon>Trichonephila</taxon>
    </lineage>
</organism>
<proteinExistence type="predicted"/>
<reference evidence="1" key="1">
    <citation type="submission" date="2020-08" db="EMBL/GenBank/DDBJ databases">
        <title>Multicomponent nature underlies the extraordinary mechanical properties of spider dragline silk.</title>
        <authorList>
            <person name="Kono N."/>
            <person name="Nakamura H."/>
            <person name="Mori M."/>
            <person name="Yoshida Y."/>
            <person name="Ohtoshi R."/>
            <person name="Malay A.D."/>
            <person name="Moran D.A.P."/>
            <person name="Tomita M."/>
            <person name="Numata K."/>
            <person name="Arakawa K."/>
        </authorList>
    </citation>
    <scope>NUCLEOTIDE SEQUENCE</scope>
</reference>